<sequence>MDANVLLSLDRVKKELRKDDRSLKNRIASILLDNQFLESEVIPMFPRYPVIPNERCGIWYCDPKKYEKTCYFKSTDGHTNQWNFSTRRLNFHLLPLLKDYPGIIIVDSTRRGKKMPDALSKTIPIWCAVLNHLMLKSKENNIDYNNLLFTPNETVSLSERSSIIEKLPKLSEQLERLKIVDGKTMYNDFKGKLLRPIWIYPGSDILESSKDIFTGEKIASEWFISQDSNFIPIILCTVSFQAQDGVEKRDGFTYHQGAGDDHELWSNGLEPDLFWAHIDQFKQFQDSNEEIERLVDELVLKDKMNRHLNRDFSTIAQSVPNIEIITKEIQLGVVIDGLLITKQLTYNLIDKFSQVIILSDTVTLQDDQLTDAKSLKIYKLRSGSKKSSKELRIKLIEIDQSIKPLLEQGSNLIKPILICCNTGEDMSIGVILMLLSKYYTMDWQIAPKDQTISISKSTIRQHLTQIISHLQGRNVNPSRATLNSVNSYLM</sequence>
<name>A0AAN7WMY3_9SACH</name>
<feature type="domain" description="Rit1 N-terminal" evidence="2">
    <location>
        <begin position="16"/>
        <end position="299"/>
    </location>
</feature>
<gene>
    <name evidence="3" type="ORF">RI543_000565</name>
</gene>
<dbReference type="GO" id="GO:0019988">
    <property type="term" value="P:charged-tRNA amino acid modification"/>
    <property type="evidence" value="ECO:0007669"/>
    <property type="project" value="InterPro"/>
</dbReference>
<evidence type="ECO:0000259" key="2">
    <source>
        <dbReference type="Pfam" id="PF17184"/>
    </source>
</evidence>
<evidence type="ECO:0000259" key="1">
    <source>
        <dbReference type="Pfam" id="PF04179"/>
    </source>
</evidence>
<dbReference type="InterPro" id="IPR033449">
    <property type="entry name" value="Rit1_N"/>
</dbReference>
<reference evidence="4" key="1">
    <citation type="submission" date="2023-07" db="EMBL/GenBank/DDBJ databases">
        <title>A draft genome of Kazachstania heterogenica Y-27499.</title>
        <authorList>
            <person name="Donic C."/>
            <person name="Kralova J.S."/>
            <person name="Fidel L."/>
            <person name="Ben-Dor S."/>
            <person name="Jung S."/>
        </authorList>
    </citation>
    <scope>NUCLEOTIDE SEQUENCE [LARGE SCALE GENOMIC DNA]</scope>
    <source>
        <strain evidence="4">Y27499</strain>
    </source>
</reference>
<dbReference type="PANTHER" id="PTHR31811">
    <property type="entry name" value="TRNA A64-2'-O-RIBOSYLPHOSPHATE TRANSFERASE"/>
    <property type="match status" value="1"/>
</dbReference>
<dbReference type="Proteomes" id="UP001306508">
    <property type="component" value="Unassembled WGS sequence"/>
</dbReference>
<dbReference type="GO" id="GO:0005737">
    <property type="term" value="C:cytoplasm"/>
    <property type="evidence" value="ECO:0007669"/>
    <property type="project" value="TreeGrafter"/>
</dbReference>
<dbReference type="GO" id="GO:0043399">
    <property type="term" value="F:tRNA adenosine(64)-2'-O-ribosylphosphate transferase activity"/>
    <property type="evidence" value="ECO:0007669"/>
    <property type="project" value="InterPro"/>
</dbReference>
<dbReference type="Pfam" id="PF04179">
    <property type="entry name" value="Init_tRNA_PT"/>
    <property type="match status" value="1"/>
</dbReference>
<dbReference type="InterPro" id="IPR033421">
    <property type="entry name" value="Rit1_DUSP-like"/>
</dbReference>
<dbReference type="AlphaFoldDB" id="A0AAN7WMY3"/>
<feature type="domain" description="Rit1 DUSP-like" evidence="1">
    <location>
        <begin position="378"/>
        <end position="489"/>
    </location>
</feature>
<protein>
    <recommendedName>
        <fullName evidence="5">Initiator tRNA phosphoribosyl transferase</fullName>
    </recommendedName>
</protein>
<keyword evidence="4" id="KW-1185">Reference proteome</keyword>
<dbReference type="PIRSF" id="PIRSF007747">
    <property type="entry name" value="Ribosyl_Ptfrase"/>
    <property type="match status" value="1"/>
</dbReference>
<comment type="caution">
    <text evidence="3">The sequence shown here is derived from an EMBL/GenBank/DDBJ whole genome shotgun (WGS) entry which is preliminary data.</text>
</comment>
<dbReference type="Pfam" id="PF17184">
    <property type="entry name" value="Rit1_C"/>
    <property type="match status" value="1"/>
</dbReference>
<dbReference type="InterPro" id="IPR007306">
    <property type="entry name" value="Rit1"/>
</dbReference>
<accession>A0AAN7WMY3</accession>
<proteinExistence type="predicted"/>
<evidence type="ECO:0008006" key="5">
    <source>
        <dbReference type="Google" id="ProtNLM"/>
    </source>
</evidence>
<organism evidence="3 4">
    <name type="scientific">Arxiozyma heterogenica</name>
    <dbReference type="NCBI Taxonomy" id="278026"/>
    <lineage>
        <taxon>Eukaryota</taxon>
        <taxon>Fungi</taxon>
        <taxon>Dikarya</taxon>
        <taxon>Ascomycota</taxon>
        <taxon>Saccharomycotina</taxon>
        <taxon>Saccharomycetes</taxon>
        <taxon>Saccharomycetales</taxon>
        <taxon>Saccharomycetaceae</taxon>
        <taxon>Arxiozyma</taxon>
    </lineage>
</organism>
<dbReference type="PANTHER" id="PTHR31811:SF0">
    <property type="entry name" value="TRNA A64-2'-O-RIBOSYLPHOSPHATE TRANSFERASE"/>
    <property type="match status" value="1"/>
</dbReference>
<evidence type="ECO:0000313" key="3">
    <source>
        <dbReference type="EMBL" id="KAK5781914.1"/>
    </source>
</evidence>
<evidence type="ECO:0000313" key="4">
    <source>
        <dbReference type="Proteomes" id="UP001306508"/>
    </source>
</evidence>
<dbReference type="EMBL" id="JAWIZZ010000023">
    <property type="protein sequence ID" value="KAK5781914.1"/>
    <property type="molecule type" value="Genomic_DNA"/>
</dbReference>